<accession>A0A2P5DW34</accession>
<feature type="compositionally biased region" description="Polar residues" evidence="1">
    <location>
        <begin position="18"/>
        <end position="39"/>
    </location>
</feature>
<sequence length="120" mass="13644">MIYSYSAPSLPSFSCTPNKYPSLNRNKTNNKAVQSNIRAQSFRDHHEGPSRSSNHIVDANLSVLRERMEEIKAKEKLKRCCRREYGWNYAAEAEVAAATTVKSCVRSNVYLHAALIIRLL</sequence>
<evidence type="ECO:0000256" key="1">
    <source>
        <dbReference type="SAM" id="MobiDB-lite"/>
    </source>
</evidence>
<proteinExistence type="predicted"/>
<evidence type="ECO:0000313" key="2">
    <source>
        <dbReference type="EMBL" id="PON77459.1"/>
    </source>
</evidence>
<feature type="region of interest" description="Disordered" evidence="1">
    <location>
        <begin position="18"/>
        <end position="55"/>
    </location>
</feature>
<dbReference type="AlphaFoldDB" id="A0A2P5DW34"/>
<comment type="caution">
    <text evidence="2">The sequence shown here is derived from an EMBL/GenBank/DDBJ whole genome shotgun (WGS) entry which is preliminary data.</text>
</comment>
<dbReference type="PANTHER" id="PTHR38225:SF4">
    <property type="entry name" value="PROTEIN, PUTATIVE-RELATED"/>
    <property type="match status" value="1"/>
</dbReference>
<organism evidence="2 3">
    <name type="scientific">Parasponia andersonii</name>
    <name type="common">Sponia andersonii</name>
    <dbReference type="NCBI Taxonomy" id="3476"/>
    <lineage>
        <taxon>Eukaryota</taxon>
        <taxon>Viridiplantae</taxon>
        <taxon>Streptophyta</taxon>
        <taxon>Embryophyta</taxon>
        <taxon>Tracheophyta</taxon>
        <taxon>Spermatophyta</taxon>
        <taxon>Magnoliopsida</taxon>
        <taxon>eudicotyledons</taxon>
        <taxon>Gunneridae</taxon>
        <taxon>Pentapetalae</taxon>
        <taxon>rosids</taxon>
        <taxon>fabids</taxon>
        <taxon>Rosales</taxon>
        <taxon>Cannabaceae</taxon>
        <taxon>Parasponia</taxon>
    </lineage>
</organism>
<dbReference type="OrthoDB" id="1667576at2759"/>
<protein>
    <submittedName>
        <fullName evidence="2">Uncharacterized protein</fullName>
    </submittedName>
</protein>
<keyword evidence="3" id="KW-1185">Reference proteome</keyword>
<name>A0A2P5DW34_PARAD</name>
<dbReference type="PANTHER" id="PTHR38225">
    <property type="entry name" value="PROTEIN, PUTATIVE-RELATED"/>
    <property type="match status" value="1"/>
</dbReference>
<dbReference type="EMBL" id="JXTB01000013">
    <property type="protein sequence ID" value="PON77459.1"/>
    <property type="molecule type" value="Genomic_DNA"/>
</dbReference>
<dbReference type="Proteomes" id="UP000237105">
    <property type="component" value="Unassembled WGS sequence"/>
</dbReference>
<reference evidence="3" key="1">
    <citation type="submission" date="2016-06" db="EMBL/GenBank/DDBJ databases">
        <title>Parallel loss of symbiosis genes in relatives of nitrogen-fixing non-legume Parasponia.</title>
        <authorList>
            <person name="Van Velzen R."/>
            <person name="Holmer R."/>
            <person name="Bu F."/>
            <person name="Rutten L."/>
            <person name="Van Zeijl A."/>
            <person name="Liu W."/>
            <person name="Santuari L."/>
            <person name="Cao Q."/>
            <person name="Sharma T."/>
            <person name="Shen D."/>
            <person name="Roswanjaya Y."/>
            <person name="Wardhani T."/>
            <person name="Kalhor M.S."/>
            <person name="Jansen J."/>
            <person name="Van den Hoogen J."/>
            <person name="Gungor B."/>
            <person name="Hartog M."/>
            <person name="Hontelez J."/>
            <person name="Verver J."/>
            <person name="Yang W.-C."/>
            <person name="Schijlen E."/>
            <person name="Repin R."/>
            <person name="Schilthuizen M."/>
            <person name="Schranz E."/>
            <person name="Heidstra R."/>
            <person name="Miyata K."/>
            <person name="Fedorova E."/>
            <person name="Kohlen W."/>
            <person name="Bisseling T."/>
            <person name="Smit S."/>
            <person name="Geurts R."/>
        </authorList>
    </citation>
    <scope>NUCLEOTIDE SEQUENCE [LARGE SCALE GENOMIC DNA]</scope>
    <source>
        <strain evidence="3">cv. WU1-14</strain>
    </source>
</reference>
<gene>
    <name evidence="2" type="ORF">PanWU01x14_026200</name>
</gene>
<evidence type="ECO:0000313" key="3">
    <source>
        <dbReference type="Proteomes" id="UP000237105"/>
    </source>
</evidence>